<comment type="catalytic activity">
    <reaction evidence="11">
        <text>3-methyl-2-oxobutanoate + acetyl-CoA + H2O = (2S)-2-isopropylmalate + CoA + H(+)</text>
        <dbReference type="Rhea" id="RHEA:21524"/>
        <dbReference type="ChEBI" id="CHEBI:1178"/>
        <dbReference type="ChEBI" id="CHEBI:11851"/>
        <dbReference type="ChEBI" id="CHEBI:15377"/>
        <dbReference type="ChEBI" id="CHEBI:15378"/>
        <dbReference type="ChEBI" id="CHEBI:57287"/>
        <dbReference type="ChEBI" id="CHEBI:57288"/>
        <dbReference type="EC" id="2.3.3.13"/>
    </reaction>
</comment>
<keyword evidence="7 11" id="KW-0808">Transferase</keyword>
<evidence type="ECO:0000256" key="11">
    <source>
        <dbReference type="HAMAP-Rule" id="MF_01025"/>
    </source>
</evidence>
<evidence type="ECO:0000313" key="13">
    <source>
        <dbReference type="EMBL" id="SDK73346.1"/>
    </source>
</evidence>
<dbReference type="GO" id="GO:0009098">
    <property type="term" value="P:L-leucine biosynthetic process"/>
    <property type="evidence" value="ECO:0007669"/>
    <property type="project" value="UniProtKB-UniRule"/>
</dbReference>
<evidence type="ECO:0000256" key="4">
    <source>
        <dbReference type="ARBA" id="ARBA00018198"/>
    </source>
</evidence>
<dbReference type="InterPro" id="IPR036230">
    <property type="entry name" value="LeuA_allosteric_dom_sf"/>
</dbReference>
<sequence length="515" mass="56196">MSDQVYIFDTTLRDGEQSPGATMNIREKITMARQLEMLGVDIIEAGFPAASQGDFEAVRKIAQSVGDIQVAGLCRALTSDIDRAFEAVKYAKNPRIHTFVATSDIHMKHKFNKEPAEILEMAKKAVRHAVSLTPNVEFSAEDASRSRWDFLAEVVEAVINEGATTINIPDTVGYAQPDEFAKLITYLLETVPNSHKAIFSVHCHNDLGLATANTLAAIKAGARQAEVTLSGIGERAGNAALEEVIMALHTRKDYYDIETAIVTEQLFPACRRLSGTIGQPISPNKAIVGANAFAHESGIHQDGMLKNRQTYEIMTPESIGKKGTSIVLGKHSGRNALGSKLREMGYELNDEQISDVFKAIKVLADKKEHIFDEDVEALVLEEAYRIHDLYRVKELSVFSGTSGVSPHAAIVLDDYSKDKDNPVEIRKVGFGDGPINAIFSTINKLVGKKPKLELYSVNAVTGGADAQGAVMVHIIDEGVKSIGRGSDEDIMVASAKAYINAINRVERMKQEKQDA</sequence>
<dbReference type="GO" id="GO:0030145">
    <property type="term" value="F:manganese ion binding"/>
    <property type="evidence" value="ECO:0007669"/>
    <property type="project" value="UniProtKB-UniRule"/>
</dbReference>
<dbReference type="FunFam" id="1.10.238.260:FF:000001">
    <property type="entry name" value="2-isopropylmalate synthase"/>
    <property type="match status" value="1"/>
</dbReference>
<dbReference type="InterPro" id="IPR013785">
    <property type="entry name" value="Aldolase_TIM"/>
</dbReference>
<dbReference type="NCBIfam" id="TIGR00973">
    <property type="entry name" value="leuA_bact"/>
    <property type="match status" value="1"/>
</dbReference>
<keyword evidence="5 11" id="KW-0432">Leucine biosynthesis</keyword>
<keyword evidence="14" id="KW-1185">Reference proteome</keyword>
<comment type="similarity">
    <text evidence="2 11">Belongs to the alpha-IPM synthase/homocitrate synthase family. LeuA type 1 subfamily.</text>
</comment>
<dbReference type="AlphaFoldDB" id="A0A1G9EB80"/>
<dbReference type="EC" id="2.3.3.13" evidence="3 11"/>
<comment type="pathway">
    <text evidence="1 11">Amino-acid biosynthesis; L-leucine biosynthesis; L-leucine from 3-methyl-2-oxobutanoate: step 1/4.</text>
</comment>
<dbReference type="Pfam" id="PF22617">
    <property type="entry name" value="HCS_D2"/>
    <property type="match status" value="1"/>
</dbReference>
<evidence type="ECO:0000313" key="14">
    <source>
        <dbReference type="Proteomes" id="UP000199053"/>
    </source>
</evidence>
<dbReference type="PROSITE" id="PS50991">
    <property type="entry name" value="PYR_CT"/>
    <property type="match status" value="1"/>
</dbReference>
<feature type="domain" description="Pyruvate carboxyltransferase" evidence="12">
    <location>
        <begin position="5"/>
        <end position="267"/>
    </location>
</feature>
<feature type="binding site" evidence="11">
    <location>
        <position position="14"/>
    </location>
    <ligand>
        <name>Mn(2+)</name>
        <dbReference type="ChEBI" id="CHEBI:29035"/>
    </ligand>
</feature>
<dbReference type="OrthoDB" id="9803573at2"/>
<dbReference type="HAMAP" id="MF_01025">
    <property type="entry name" value="LeuA_type1"/>
    <property type="match status" value="1"/>
</dbReference>
<dbReference type="SUPFAM" id="SSF110921">
    <property type="entry name" value="2-isopropylmalate synthase LeuA, allosteric (dimerisation) domain"/>
    <property type="match status" value="1"/>
</dbReference>
<dbReference type="Pfam" id="PF08502">
    <property type="entry name" value="LeuA_dimer"/>
    <property type="match status" value="1"/>
</dbReference>
<keyword evidence="6 11" id="KW-0028">Amino-acid biosynthesis</keyword>
<dbReference type="InterPro" id="IPR005671">
    <property type="entry name" value="LeuA_bact_synth"/>
</dbReference>
<dbReference type="GO" id="GO:0003985">
    <property type="term" value="F:acetyl-CoA C-acetyltransferase activity"/>
    <property type="evidence" value="ECO:0007669"/>
    <property type="project" value="UniProtKB-UniRule"/>
</dbReference>
<dbReference type="EMBL" id="FNGA01000002">
    <property type="protein sequence ID" value="SDK73346.1"/>
    <property type="molecule type" value="Genomic_DNA"/>
</dbReference>
<dbReference type="PROSITE" id="PS00816">
    <property type="entry name" value="AIPM_HOMOCIT_SYNTH_2"/>
    <property type="match status" value="1"/>
</dbReference>
<comment type="function">
    <text evidence="11">Catalyzes the condensation of the acetyl group of acetyl-CoA with 3-methyl-2-oxobutanoate (2-ketoisovalerate) to form 3-carboxy-3-hydroxy-4-methylpentanoate (2-isopropylmalate).</text>
</comment>
<dbReference type="GO" id="GO:0005737">
    <property type="term" value="C:cytoplasm"/>
    <property type="evidence" value="ECO:0007669"/>
    <property type="project" value="UniProtKB-UniRule"/>
</dbReference>
<name>A0A1G9EB80_9BACT</name>
<reference evidence="14" key="1">
    <citation type="submission" date="2016-10" db="EMBL/GenBank/DDBJ databases">
        <authorList>
            <person name="Varghese N."/>
            <person name="Submissions S."/>
        </authorList>
    </citation>
    <scope>NUCLEOTIDE SEQUENCE [LARGE SCALE GENOMIC DNA]</scope>
    <source>
        <strain evidence="14">DSM 16995</strain>
    </source>
</reference>
<dbReference type="InterPro" id="IPR002034">
    <property type="entry name" value="AIPM/Hcit_synth_CS"/>
</dbReference>
<evidence type="ECO:0000256" key="3">
    <source>
        <dbReference type="ARBA" id="ARBA00012973"/>
    </source>
</evidence>
<organism evidence="13 14">
    <name type="scientific">Maridesulfovibrio ferrireducens</name>
    <dbReference type="NCBI Taxonomy" id="246191"/>
    <lineage>
        <taxon>Bacteria</taxon>
        <taxon>Pseudomonadati</taxon>
        <taxon>Thermodesulfobacteriota</taxon>
        <taxon>Desulfovibrionia</taxon>
        <taxon>Desulfovibrionales</taxon>
        <taxon>Desulfovibrionaceae</taxon>
        <taxon>Maridesulfovibrio</taxon>
    </lineage>
</organism>
<feature type="binding site" evidence="11">
    <location>
        <position position="204"/>
    </location>
    <ligand>
        <name>Mn(2+)</name>
        <dbReference type="ChEBI" id="CHEBI:29035"/>
    </ligand>
</feature>
<dbReference type="CDD" id="cd07940">
    <property type="entry name" value="DRE_TIM_IPMS"/>
    <property type="match status" value="1"/>
</dbReference>
<evidence type="ECO:0000259" key="12">
    <source>
        <dbReference type="PROSITE" id="PS50991"/>
    </source>
</evidence>
<evidence type="ECO:0000256" key="10">
    <source>
        <dbReference type="ARBA" id="ARBA00023304"/>
    </source>
</evidence>
<accession>A0A1G9EB80</accession>
<evidence type="ECO:0000256" key="7">
    <source>
        <dbReference type="ARBA" id="ARBA00022679"/>
    </source>
</evidence>
<protein>
    <recommendedName>
        <fullName evidence="4 11">2-isopropylmalate synthase</fullName>
        <ecNumber evidence="3 11">2.3.3.13</ecNumber>
    </recommendedName>
    <alternativeName>
        <fullName evidence="11">Alpha-IPM synthase</fullName>
    </alternativeName>
    <alternativeName>
        <fullName evidence="11">Alpha-isopropylmalate synthase</fullName>
    </alternativeName>
</protein>
<dbReference type="Pfam" id="PF00682">
    <property type="entry name" value="HMGL-like"/>
    <property type="match status" value="1"/>
</dbReference>
<keyword evidence="9 11" id="KW-0464">Manganese</keyword>
<dbReference type="SMART" id="SM00917">
    <property type="entry name" value="LeuA_dimer"/>
    <property type="match status" value="1"/>
</dbReference>
<dbReference type="PANTHER" id="PTHR10277:SF9">
    <property type="entry name" value="2-ISOPROPYLMALATE SYNTHASE 1, CHLOROPLASTIC-RELATED"/>
    <property type="match status" value="1"/>
</dbReference>
<feature type="binding site" evidence="11">
    <location>
        <position position="238"/>
    </location>
    <ligand>
        <name>Mn(2+)</name>
        <dbReference type="ChEBI" id="CHEBI:29035"/>
    </ligand>
</feature>
<evidence type="ECO:0000256" key="5">
    <source>
        <dbReference type="ARBA" id="ARBA00022430"/>
    </source>
</evidence>
<evidence type="ECO:0000256" key="6">
    <source>
        <dbReference type="ARBA" id="ARBA00022605"/>
    </source>
</evidence>
<proteinExistence type="inferred from homology"/>
<dbReference type="InterPro" id="IPR013709">
    <property type="entry name" value="2-isopropylmalate_synth_dimer"/>
</dbReference>
<dbReference type="FunFam" id="3.20.20.70:FF:000010">
    <property type="entry name" value="2-isopropylmalate synthase"/>
    <property type="match status" value="1"/>
</dbReference>
<comment type="cofactor">
    <cofactor evidence="11">
        <name>Mn(2+)</name>
        <dbReference type="ChEBI" id="CHEBI:29035"/>
    </cofactor>
</comment>
<keyword evidence="8 11" id="KW-0479">Metal-binding</keyword>
<dbReference type="STRING" id="246191.SAMN05660337_1030"/>
<feature type="region of interest" description="Regulatory domain" evidence="11">
    <location>
        <begin position="391"/>
        <end position="515"/>
    </location>
</feature>
<dbReference type="PROSITE" id="PS00815">
    <property type="entry name" value="AIPM_HOMOCIT_SYNTH_1"/>
    <property type="match status" value="1"/>
</dbReference>
<dbReference type="InterPro" id="IPR050073">
    <property type="entry name" value="2-IPM_HCS-like"/>
</dbReference>
<keyword evidence="11" id="KW-0963">Cytoplasm</keyword>
<dbReference type="Proteomes" id="UP000199053">
    <property type="component" value="Unassembled WGS sequence"/>
</dbReference>
<dbReference type="Gene3D" id="3.30.160.270">
    <property type="match status" value="1"/>
</dbReference>
<comment type="subunit">
    <text evidence="11">Homodimer.</text>
</comment>
<dbReference type="Gene3D" id="3.20.20.70">
    <property type="entry name" value="Aldolase class I"/>
    <property type="match status" value="1"/>
</dbReference>
<dbReference type="SUPFAM" id="SSF51569">
    <property type="entry name" value="Aldolase"/>
    <property type="match status" value="1"/>
</dbReference>
<keyword evidence="10 11" id="KW-0100">Branched-chain amino acid biosynthesis</keyword>
<feature type="binding site" evidence="11">
    <location>
        <position position="202"/>
    </location>
    <ligand>
        <name>Mn(2+)</name>
        <dbReference type="ChEBI" id="CHEBI:29035"/>
    </ligand>
</feature>
<dbReference type="InterPro" id="IPR000891">
    <property type="entry name" value="PYR_CT"/>
</dbReference>
<dbReference type="PANTHER" id="PTHR10277">
    <property type="entry name" value="HOMOCITRATE SYNTHASE-RELATED"/>
    <property type="match status" value="1"/>
</dbReference>
<dbReference type="GO" id="GO:0003852">
    <property type="term" value="F:2-isopropylmalate synthase activity"/>
    <property type="evidence" value="ECO:0007669"/>
    <property type="project" value="UniProtKB-UniRule"/>
</dbReference>
<dbReference type="InterPro" id="IPR054691">
    <property type="entry name" value="LeuA/HCS_post-cat"/>
</dbReference>
<evidence type="ECO:0000256" key="8">
    <source>
        <dbReference type="ARBA" id="ARBA00022723"/>
    </source>
</evidence>
<dbReference type="UniPathway" id="UPA00048">
    <property type="reaction ID" value="UER00070"/>
</dbReference>
<dbReference type="RefSeq" id="WP_092158951.1">
    <property type="nucleotide sequence ID" value="NZ_FNGA01000002.1"/>
</dbReference>
<evidence type="ECO:0000256" key="1">
    <source>
        <dbReference type="ARBA" id="ARBA00004689"/>
    </source>
</evidence>
<gene>
    <name evidence="11" type="primary">leuA</name>
    <name evidence="13" type="ORF">SAMN05660337_1030</name>
</gene>
<dbReference type="Gene3D" id="1.10.238.260">
    <property type="match status" value="1"/>
</dbReference>
<evidence type="ECO:0000256" key="9">
    <source>
        <dbReference type="ARBA" id="ARBA00023211"/>
    </source>
</evidence>
<dbReference type="NCBIfam" id="NF002086">
    <property type="entry name" value="PRK00915.1-3"/>
    <property type="match status" value="1"/>
</dbReference>
<evidence type="ECO:0000256" key="2">
    <source>
        <dbReference type="ARBA" id="ARBA00009396"/>
    </source>
</evidence>